<dbReference type="InterPro" id="IPR050131">
    <property type="entry name" value="Peptidase_S8_subtilisin-like"/>
</dbReference>
<sequence length="553" mass="60809">MSCFKTPYYIAFIILLFIYHPVWGQNDSYRYLILFKDKTNSPYSLSQPDKFLSARSIERRRKYQITLKEQDLPVNPKYLQNVQKSGAQVLFPLKWINGALIQQKPKDLANTLSQEGVKGLYYSYPIDSSGSFQIKKKSPKLPELPEAYQTLSDSLDYGNSTTQISQLGVNTMHAKGFRGEGILITLLDEGFLNANNASFLQKAFTEKRILATLTTTPGLKDVYIQGSHGTHVLSTIAGFSPGKLMGTAFQAQFALAQTEEGNTEKIVEEVNWLRGAEWADSLGTDIISSSLGYTVFDLKLSNHSYSDMNGKTALSSLAAAWAAQRGIICTISAGNDGASSWKYISSPADADSILAVAAVDKSLLRASFSSWGPSADGRIKPDVAAMGQATVIGTYSGTISTSNGTSFAAPLIAGLVAGTLQANPNKSPWQIMQAIKQSGNQSTKPDNSLGYGVPNFNQIQKLLNPLLAISTVEKKRIQVYPNVIQLGDPVHLKRDTFEEITVELINNLGSVIYTFSWTGQQQDFYPPPLVSGKYYFRFTDKITQEVIPFYFSN</sequence>
<dbReference type="PROSITE" id="PS51892">
    <property type="entry name" value="SUBTILASE"/>
    <property type="match status" value="1"/>
</dbReference>
<gene>
    <name evidence="7" type="ORF">ESB04_10500</name>
</gene>
<keyword evidence="2 5" id="KW-0645">Protease</keyword>
<dbReference type="PANTHER" id="PTHR43806:SF67">
    <property type="entry name" value="EGF-LIKE DOMAIN-CONTAINING PROTEIN"/>
    <property type="match status" value="1"/>
</dbReference>
<keyword evidence="8" id="KW-1185">Reference proteome</keyword>
<dbReference type="OrthoDB" id="9792152at2"/>
<dbReference type="InterPro" id="IPR036852">
    <property type="entry name" value="Peptidase_S8/S53_dom_sf"/>
</dbReference>
<dbReference type="EMBL" id="SDHY01000006">
    <property type="protein sequence ID" value="RXK47659.1"/>
    <property type="molecule type" value="Genomic_DNA"/>
</dbReference>
<dbReference type="InterPro" id="IPR015500">
    <property type="entry name" value="Peptidase_S8_subtilisin-rel"/>
</dbReference>
<keyword evidence="3 5" id="KW-0378">Hydrolase</keyword>
<dbReference type="InterPro" id="IPR000209">
    <property type="entry name" value="Peptidase_S8/S53_dom"/>
</dbReference>
<dbReference type="Gene3D" id="3.40.50.200">
    <property type="entry name" value="Peptidase S8/S53 domain"/>
    <property type="match status" value="1"/>
</dbReference>
<dbReference type="SUPFAM" id="SSF52743">
    <property type="entry name" value="Subtilisin-like"/>
    <property type="match status" value="1"/>
</dbReference>
<reference evidence="7 8" key="1">
    <citation type="submission" date="2019-01" db="EMBL/GenBank/DDBJ databases">
        <title>Cytophagaceae bacterium strain CAR-16.</title>
        <authorList>
            <person name="Chen W.-M."/>
        </authorList>
    </citation>
    <scope>NUCLEOTIDE SEQUENCE [LARGE SCALE GENOMIC DNA]</scope>
    <source>
        <strain evidence="7 8">CAR-16</strain>
    </source>
</reference>
<protein>
    <submittedName>
        <fullName evidence="7">Peptidase S8</fullName>
    </submittedName>
</protein>
<feature type="active site" description="Charge relay system" evidence="5">
    <location>
        <position position="228"/>
    </location>
</feature>
<dbReference type="InterPro" id="IPR017317">
    <property type="entry name" value="Pept_S8_subtilisin_bacteroid-2"/>
</dbReference>
<dbReference type="GO" id="GO:0006508">
    <property type="term" value="P:proteolysis"/>
    <property type="evidence" value="ECO:0007669"/>
    <property type="project" value="UniProtKB-KW"/>
</dbReference>
<dbReference type="InterPro" id="IPR023828">
    <property type="entry name" value="Peptidase_S8_Ser-AS"/>
</dbReference>
<evidence type="ECO:0000256" key="5">
    <source>
        <dbReference type="PROSITE-ProRule" id="PRU01240"/>
    </source>
</evidence>
<dbReference type="RefSeq" id="WP_129027699.1">
    <property type="nucleotide sequence ID" value="NZ_SDHY01000006.1"/>
</dbReference>
<feature type="domain" description="Peptidase S8/S53" evidence="6">
    <location>
        <begin position="179"/>
        <end position="452"/>
    </location>
</feature>
<evidence type="ECO:0000256" key="2">
    <source>
        <dbReference type="ARBA" id="ARBA00022670"/>
    </source>
</evidence>
<dbReference type="PRINTS" id="PR00723">
    <property type="entry name" value="SUBTILISIN"/>
</dbReference>
<accession>A0A4Q1BYF4</accession>
<organism evidence="7 8">
    <name type="scientific">Aquirufa rosea</name>
    <dbReference type="NCBI Taxonomy" id="2509241"/>
    <lineage>
        <taxon>Bacteria</taxon>
        <taxon>Pseudomonadati</taxon>
        <taxon>Bacteroidota</taxon>
        <taxon>Cytophagia</taxon>
        <taxon>Cytophagales</taxon>
        <taxon>Flectobacillaceae</taxon>
        <taxon>Aquirufa</taxon>
    </lineage>
</organism>
<dbReference type="PROSITE" id="PS00138">
    <property type="entry name" value="SUBTILASE_SER"/>
    <property type="match status" value="1"/>
</dbReference>
<feature type="active site" description="Charge relay system" evidence="5">
    <location>
        <position position="188"/>
    </location>
</feature>
<comment type="caution">
    <text evidence="7">The sequence shown here is derived from an EMBL/GenBank/DDBJ whole genome shotgun (WGS) entry which is preliminary data.</text>
</comment>
<evidence type="ECO:0000256" key="1">
    <source>
        <dbReference type="ARBA" id="ARBA00011073"/>
    </source>
</evidence>
<dbReference type="GO" id="GO:0004252">
    <property type="term" value="F:serine-type endopeptidase activity"/>
    <property type="evidence" value="ECO:0007669"/>
    <property type="project" value="UniProtKB-UniRule"/>
</dbReference>
<evidence type="ECO:0000256" key="3">
    <source>
        <dbReference type="ARBA" id="ARBA00022801"/>
    </source>
</evidence>
<comment type="similarity">
    <text evidence="1 5">Belongs to the peptidase S8 family.</text>
</comment>
<dbReference type="PIRSF" id="PIRSF037903">
    <property type="entry name" value="Subtilisin_rel_GFO_2223"/>
    <property type="match status" value="1"/>
</dbReference>
<keyword evidence="4 5" id="KW-0720">Serine protease</keyword>
<feature type="active site" description="Charge relay system" evidence="5">
    <location>
        <position position="406"/>
    </location>
</feature>
<evidence type="ECO:0000313" key="7">
    <source>
        <dbReference type="EMBL" id="RXK47659.1"/>
    </source>
</evidence>
<dbReference type="PANTHER" id="PTHR43806">
    <property type="entry name" value="PEPTIDASE S8"/>
    <property type="match status" value="1"/>
</dbReference>
<evidence type="ECO:0000313" key="8">
    <source>
        <dbReference type="Proteomes" id="UP000289455"/>
    </source>
</evidence>
<evidence type="ECO:0000259" key="6">
    <source>
        <dbReference type="Pfam" id="PF00082"/>
    </source>
</evidence>
<name>A0A4Q1BYF4_9BACT</name>
<dbReference type="AlphaFoldDB" id="A0A4Q1BYF4"/>
<evidence type="ECO:0000256" key="4">
    <source>
        <dbReference type="ARBA" id="ARBA00022825"/>
    </source>
</evidence>
<dbReference type="Proteomes" id="UP000289455">
    <property type="component" value="Unassembled WGS sequence"/>
</dbReference>
<proteinExistence type="inferred from homology"/>
<dbReference type="Pfam" id="PF00082">
    <property type="entry name" value="Peptidase_S8"/>
    <property type="match status" value="1"/>
</dbReference>